<keyword evidence="5" id="KW-0547">Nucleotide-binding</keyword>
<keyword evidence="3" id="KW-0723">Serine/threonine-protein kinase</keyword>
<dbReference type="Gene3D" id="1.10.510.10">
    <property type="entry name" value="Transferase(Phosphotransferase) domain 1"/>
    <property type="match status" value="1"/>
</dbReference>
<keyword evidence="6 10" id="KW-0418">Kinase</keyword>
<sequence>MEDQSASLAEFVKHEVCGITFDIVNRYSNLEVLEMGGLGLGSVCSATDSIAASRVAIKKIPAPFQSPESAKQTFREIRLLRQLKHDNVVALLDLFISPLDDVYLVSELLSTNLEKIMRKGPLDSQFSQYFFYQIMRGLKYIHSAGVIHRDLKPTNILVNENCDLKICDFGLARSVDFFMTGYVTTRFYRAPETMLTWKHYDEQVDVWSAACILAEMIEGKPLFPGKDAFDQFMVISSVLGSVPQDMVDTITTKNTLNLLQSSPPKERQDLKEYLRKASPEGAIDILDKMLVYNPRVRLDTSAALSHPYLASYHDPNDEPVADRLLNPHLENQDGSGDWWRVQIYSEIMDHLGAPVS</sequence>
<dbReference type="PROSITE" id="PS01351">
    <property type="entry name" value="MAPK"/>
    <property type="match status" value="1"/>
</dbReference>
<dbReference type="SUPFAM" id="SSF56112">
    <property type="entry name" value="Protein kinase-like (PK-like)"/>
    <property type="match status" value="1"/>
</dbReference>
<dbReference type="PROSITE" id="PS50011">
    <property type="entry name" value="PROTEIN_KINASE_DOM"/>
    <property type="match status" value="1"/>
</dbReference>
<dbReference type="InterPro" id="IPR008271">
    <property type="entry name" value="Ser/Thr_kinase_AS"/>
</dbReference>
<reference evidence="10" key="1">
    <citation type="submission" date="2022-11" db="EMBL/GenBank/DDBJ databases">
        <authorList>
            <person name="Petersen C."/>
        </authorList>
    </citation>
    <scope>NUCLEOTIDE SEQUENCE</scope>
    <source>
        <strain evidence="10">IBT 19713</strain>
    </source>
</reference>
<dbReference type="PROSITE" id="PS00108">
    <property type="entry name" value="PROTEIN_KINASE_ST"/>
    <property type="match status" value="1"/>
</dbReference>
<dbReference type="OrthoDB" id="28397at2759"/>
<protein>
    <recommendedName>
        <fullName evidence="2">mitogen-activated protein kinase</fullName>
        <ecNumber evidence="2">2.7.11.24</ecNumber>
    </recommendedName>
</protein>
<dbReference type="Pfam" id="PF00069">
    <property type="entry name" value="Pkinase"/>
    <property type="match status" value="1"/>
</dbReference>
<comment type="caution">
    <text evidence="10">The sequence shown here is derived from an EMBL/GenBank/DDBJ whole genome shotgun (WGS) entry which is preliminary data.</text>
</comment>
<dbReference type="SMART" id="SM00220">
    <property type="entry name" value="S_TKc"/>
    <property type="match status" value="1"/>
</dbReference>
<dbReference type="GO" id="GO:0004707">
    <property type="term" value="F:MAP kinase activity"/>
    <property type="evidence" value="ECO:0007669"/>
    <property type="project" value="UniProtKB-EC"/>
</dbReference>
<dbReference type="PANTHER" id="PTHR24055">
    <property type="entry name" value="MITOGEN-ACTIVATED PROTEIN KINASE"/>
    <property type="match status" value="1"/>
</dbReference>
<feature type="domain" description="Protein kinase" evidence="9">
    <location>
        <begin position="27"/>
        <end position="309"/>
    </location>
</feature>
<dbReference type="FunFam" id="1.10.510.10:FF:000049">
    <property type="entry name" value="Mitogen-activated protein kinase"/>
    <property type="match status" value="1"/>
</dbReference>
<dbReference type="EC" id="2.7.11.24" evidence="2"/>
<evidence type="ECO:0000256" key="2">
    <source>
        <dbReference type="ARBA" id="ARBA00012411"/>
    </source>
</evidence>
<evidence type="ECO:0000256" key="4">
    <source>
        <dbReference type="ARBA" id="ARBA00022679"/>
    </source>
</evidence>
<name>A0A9W9PI86_9EURO</name>
<dbReference type="InterPro" id="IPR050117">
    <property type="entry name" value="MAPK"/>
</dbReference>
<evidence type="ECO:0000256" key="1">
    <source>
        <dbReference type="ARBA" id="ARBA00001946"/>
    </source>
</evidence>
<dbReference type="Proteomes" id="UP001150941">
    <property type="component" value="Unassembled WGS sequence"/>
</dbReference>
<reference evidence="10" key="2">
    <citation type="journal article" date="2023" name="IMA Fungus">
        <title>Comparative genomic study of the Penicillium genus elucidates a diverse pangenome and 15 lateral gene transfer events.</title>
        <authorList>
            <person name="Petersen C."/>
            <person name="Sorensen T."/>
            <person name="Nielsen M.R."/>
            <person name="Sondergaard T.E."/>
            <person name="Sorensen J.L."/>
            <person name="Fitzpatrick D.A."/>
            <person name="Frisvad J.C."/>
            <person name="Nielsen K.L."/>
        </authorList>
    </citation>
    <scope>NUCLEOTIDE SEQUENCE</scope>
    <source>
        <strain evidence="10">IBT 19713</strain>
    </source>
</reference>
<dbReference type="EMBL" id="JAPQKS010000002">
    <property type="protein sequence ID" value="KAJ5247184.1"/>
    <property type="molecule type" value="Genomic_DNA"/>
</dbReference>
<evidence type="ECO:0000313" key="10">
    <source>
        <dbReference type="EMBL" id="KAJ5247184.1"/>
    </source>
</evidence>
<dbReference type="AlphaFoldDB" id="A0A9W9PI86"/>
<dbReference type="InterPro" id="IPR011009">
    <property type="entry name" value="Kinase-like_dom_sf"/>
</dbReference>
<evidence type="ECO:0000313" key="11">
    <source>
        <dbReference type="Proteomes" id="UP001150941"/>
    </source>
</evidence>
<comment type="similarity">
    <text evidence="8">Belongs to the protein kinase superfamily. Ser/Thr protein kinase family. MAP kinase subfamily.</text>
</comment>
<dbReference type="RefSeq" id="XP_058334605.1">
    <property type="nucleotide sequence ID" value="XM_058471464.1"/>
</dbReference>
<dbReference type="InterPro" id="IPR003527">
    <property type="entry name" value="MAP_kinase_CS"/>
</dbReference>
<keyword evidence="4" id="KW-0808">Transferase</keyword>
<evidence type="ECO:0000259" key="9">
    <source>
        <dbReference type="PROSITE" id="PS50011"/>
    </source>
</evidence>
<dbReference type="Gene3D" id="3.30.200.20">
    <property type="entry name" value="Phosphorylase Kinase, domain 1"/>
    <property type="match status" value="1"/>
</dbReference>
<comment type="cofactor">
    <cofactor evidence="1">
        <name>Mg(2+)</name>
        <dbReference type="ChEBI" id="CHEBI:18420"/>
    </cofactor>
</comment>
<gene>
    <name evidence="10" type="ORF">N7468_002167</name>
</gene>
<evidence type="ECO:0000256" key="3">
    <source>
        <dbReference type="ARBA" id="ARBA00022527"/>
    </source>
</evidence>
<keyword evidence="7" id="KW-0067">ATP-binding</keyword>
<organism evidence="10 11">
    <name type="scientific">Penicillium chermesinum</name>
    <dbReference type="NCBI Taxonomy" id="63820"/>
    <lineage>
        <taxon>Eukaryota</taxon>
        <taxon>Fungi</taxon>
        <taxon>Dikarya</taxon>
        <taxon>Ascomycota</taxon>
        <taxon>Pezizomycotina</taxon>
        <taxon>Eurotiomycetes</taxon>
        <taxon>Eurotiomycetidae</taxon>
        <taxon>Eurotiales</taxon>
        <taxon>Aspergillaceae</taxon>
        <taxon>Penicillium</taxon>
    </lineage>
</organism>
<dbReference type="GO" id="GO:0005524">
    <property type="term" value="F:ATP binding"/>
    <property type="evidence" value="ECO:0007669"/>
    <property type="project" value="UniProtKB-KW"/>
</dbReference>
<accession>A0A9W9PI86</accession>
<dbReference type="InterPro" id="IPR000719">
    <property type="entry name" value="Prot_kinase_dom"/>
</dbReference>
<proteinExistence type="inferred from homology"/>
<keyword evidence="11" id="KW-1185">Reference proteome</keyword>
<evidence type="ECO:0000256" key="6">
    <source>
        <dbReference type="ARBA" id="ARBA00022777"/>
    </source>
</evidence>
<evidence type="ECO:0000256" key="5">
    <source>
        <dbReference type="ARBA" id="ARBA00022741"/>
    </source>
</evidence>
<dbReference type="GeneID" id="83198767"/>
<evidence type="ECO:0000256" key="8">
    <source>
        <dbReference type="ARBA" id="ARBA00061056"/>
    </source>
</evidence>
<evidence type="ECO:0000256" key="7">
    <source>
        <dbReference type="ARBA" id="ARBA00022840"/>
    </source>
</evidence>